<organism evidence="1 2">
    <name type="scientific">Hassallia byssoidea VB512170</name>
    <dbReference type="NCBI Taxonomy" id="1304833"/>
    <lineage>
        <taxon>Bacteria</taxon>
        <taxon>Bacillati</taxon>
        <taxon>Cyanobacteriota</taxon>
        <taxon>Cyanophyceae</taxon>
        <taxon>Nostocales</taxon>
        <taxon>Tolypothrichaceae</taxon>
        <taxon>Hassallia</taxon>
    </lineage>
</organism>
<protein>
    <submittedName>
        <fullName evidence="1">Uncharacterized protein</fullName>
    </submittedName>
</protein>
<evidence type="ECO:0000313" key="1">
    <source>
        <dbReference type="EMBL" id="NEU76262.1"/>
    </source>
</evidence>
<name>A0A846HFY1_9CYAN</name>
<comment type="caution">
    <text evidence="1">The sequence shown here is derived from an EMBL/GenBank/DDBJ whole genome shotgun (WGS) entry which is preliminary data.</text>
</comment>
<evidence type="ECO:0000313" key="2">
    <source>
        <dbReference type="Proteomes" id="UP000031549"/>
    </source>
</evidence>
<dbReference type="EMBL" id="JTCM02000101">
    <property type="protein sequence ID" value="NEU76262.1"/>
    <property type="molecule type" value="Genomic_DNA"/>
</dbReference>
<reference evidence="1 2" key="1">
    <citation type="journal article" date="2015" name="Genome Announc.">
        <title>Draft Genome Sequence of Cyanobacterium Hassallia byssoidea Strain VB512170, Isolated from Monuments in India.</title>
        <authorList>
            <person name="Singh D."/>
            <person name="Chandrababunaidu M.M."/>
            <person name="Panda A."/>
            <person name="Sen D."/>
            <person name="Bhattacharyya S."/>
            <person name="Adhikary S.P."/>
            <person name="Tripathy S."/>
        </authorList>
    </citation>
    <scope>NUCLEOTIDE SEQUENCE [LARGE SCALE GENOMIC DNA]</scope>
    <source>
        <strain evidence="1 2">VB512170</strain>
    </source>
</reference>
<dbReference type="Proteomes" id="UP000031549">
    <property type="component" value="Unassembled WGS sequence"/>
</dbReference>
<dbReference type="RefSeq" id="WP_163519265.1">
    <property type="nucleotide sequence ID" value="NZ_JTCM02000101.1"/>
</dbReference>
<dbReference type="AlphaFoldDB" id="A0A846HFY1"/>
<proteinExistence type="predicted"/>
<accession>A0A846HFY1</accession>
<gene>
    <name evidence="1" type="ORF">PI95_027975</name>
</gene>
<keyword evidence="2" id="KW-1185">Reference proteome</keyword>
<sequence length="47" mass="5133">MSYLLFLLASIGNKPASKVKFILVSPHSPLPTPHSPLPTPKSIVNFF</sequence>